<dbReference type="InterPro" id="IPR016024">
    <property type="entry name" value="ARM-type_fold"/>
</dbReference>
<dbReference type="Gene3D" id="1.25.10.10">
    <property type="entry name" value="Leucine-rich Repeat Variant"/>
    <property type="match status" value="4"/>
</dbReference>
<sequence>MQRLRGGNMTFDLEKYEDAITSQDDTRRINAGLELADIVPTLEPEVLKRYCQLIVDLLLKALRKTDWEFRNLISNALLSLGKQDFVAKSTWFWNKLIATYTDVDAGLRSSAMDLLKELGRSEFSLEILEPLIEGLQHPDKDMRILSANTLGRLRAKEVGPMLLEALDDDNTNVVYNVVECLGNIGDPRAVPRLMQLLVEHPDEWVHVATLEALGKLGDQRVVGLLLSLIKEEFVVDPLINALGVLGDSRAIPVLASYLKDRDRDIRELAVKALVTIWEEAESVADFTGVMYELRATRETLRQSLTAYIKNIVLQDMTDTRIPDDVRENCAVLLSSVGYQKALVPIVRLLEAYPLSKKIIYALGQYRKRALPHLVAYLDHDDFRVRQSVGLYIQHLVNTVEGYDVHIEQALLRLIEDEDPVLNQIAFEALRTFRSPTMLPALFSLLQQTPEEYGEIIIGILAGFPHRRVALTIREAMDAKDEKTLPYFLKLLGVTGGRLDELKVFFKHPNPCIQEASLLAVGHTGSGQGIPLLLTFIMSRQNSIARCAAAQSLQQLIESLGNDLPSPRNVFDALFVMLNTHRSEEELAVVASAFGSLGRFRHAEITDVNVAVVRGRLLDLMPTVSNETKAQILRSLHSLVDMSSLEVIRELRGLPSVEVQEMVASLYSRFEPDLRVVADVADMVSHAEYSFRKFWILTAGALKAVALTDLLVPLLVQVDFRKEAFQACVAMGADVLPHLTKWLHHDDPRIQKMVALVLSRISQDRIGTFCHNSAGSRRSHQS</sequence>
<evidence type="ECO:0000313" key="1">
    <source>
        <dbReference type="EMBL" id="PIE32763.1"/>
    </source>
</evidence>
<dbReference type="InterPro" id="IPR011989">
    <property type="entry name" value="ARM-like"/>
</dbReference>
<evidence type="ECO:0000313" key="2">
    <source>
        <dbReference type="Proteomes" id="UP000230821"/>
    </source>
</evidence>
<reference evidence="1 2" key="1">
    <citation type="submission" date="2017-10" db="EMBL/GenBank/DDBJ databases">
        <title>Novel microbial diversity and functional potential in the marine mammal oral microbiome.</title>
        <authorList>
            <person name="Dudek N.K."/>
            <person name="Sun C.L."/>
            <person name="Burstein D."/>
            <person name="Kantor R.S."/>
            <person name="Aliaga Goltsman D.S."/>
            <person name="Bik E.M."/>
            <person name="Thomas B.C."/>
            <person name="Banfield J.F."/>
            <person name="Relman D.A."/>
        </authorList>
    </citation>
    <scope>NUCLEOTIDE SEQUENCE [LARGE SCALE GENOMIC DNA]</scope>
    <source>
        <strain evidence="1">DOLJORAL78_47_16</strain>
    </source>
</reference>
<name>A0A2G6KAT0_9BACT</name>
<organism evidence="1 2">
    <name type="scientific">candidate division KSB3 bacterium</name>
    <dbReference type="NCBI Taxonomy" id="2044937"/>
    <lineage>
        <taxon>Bacteria</taxon>
        <taxon>candidate division KSB3</taxon>
    </lineage>
</organism>
<comment type="caution">
    <text evidence="1">The sequence shown here is derived from an EMBL/GenBank/DDBJ whole genome shotgun (WGS) entry which is preliminary data.</text>
</comment>
<dbReference type="EMBL" id="PDSK01000108">
    <property type="protein sequence ID" value="PIE32763.1"/>
    <property type="molecule type" value="Genomic_DNA"/>
</dbReference>
<dbReference type="PANTHER" id="PTHR12697:SF5">
    <property type="entry name" value="DEOXYHYPUSINE HYDROXYLASE"/>
    <property type="match status" value="1"/>
</dbReference>
<dbReference type="SUPFAM" id="SSF48371">
    <property type="entry name" value="ARM repeat"/>
    <property type="match status" value="2"/>
</dbReference>
<dbReference type="InterPro" id="IPR004155">
    <property type="entry name" value="PBS_lyase_HEAT"/>
</dbReference>
<dbReference type="GO" id="GO:0016491">
    <property type="term" value="F:oxidoreductase activity"/>
    <property type="evidence" value="ECO:0007669"/>
    <property type="project" value="TreeGrafter"/>
</dbReference>
<dbReference type="PANTHER" id="PTHR12697">
    <property type="entry name" value="PBS LYASE HEAT-LIKE PROTEIN"/>
    <property type="match status" value="1"/>
</dbReference>
<dbReference type="AlphaFoldDB" id="A0A2G6KAT0"/>
<accession>A0A2G6KAT0</accession>
<evidence type="ECO:0008006" key="3">
    <source>
        <dbReference type="Google" id="ProtNLM"/>
    </source>
</evidence>
<dbReference type="Pfam" id="PF13646">
    <property type="entry name" value="HEAT_2"/>
    <property type="match status" value="1"/>
</dbReference>
<protein>
    <recommendedName>
        <fullName evidence="3">HEAT repeat domain-containing protein</fullName>
    </recommendedName>
</protein>
<dbReference type="Proteomes" id="UP000230821">
    <property type="component" value="Unassembled WGS sequence"/>
</dbReference>
<dbReference type="SMART" id="SM00567">
    <property type="entry name" value="EZ_HEAT"/>
    <property type="match status" value="7"/>
</dbReference>
<proteinExistence type="predicted"/>
<gene>
    <name evidence="1" type="ORF">CSA56_14350</name>
</gene>